<protein>
    <submittedName>
        <fullName evidence="3">Uncharacterized protein</fullName>
    </submittedName>
</protein>
<reference evidence="4 5" key="1">
    <citation type="submission" date="2018-01" db="EMBL/GenBank/DDBJ databases">
        <title>Whole genome sequencing of Histamine producing bacteria.</title>
        <authorList>
            <person name="Butler K."/>
        </authorList>
    </citation>
    <scope>NUCLEOTIDE SEQUENCE [LARGE SCALE GENOMIC DNA]</scope>
    <source>
        <strain evidence="3 4">A1-4</strain>
        <strain evidence="2 5">FS-7.2</strain>
    </source>
</reference>
<evidence type="ECO:0000313" key="3">
    <source>
        <dbReference type="EMBL" id="PSX43027.1"/>
    </source>
</evidence>
<dbReference type="RefSeq" id="WP_036794445.1">
    <property type="nucleotide sequence ID" value="NZ_JAUZMV010000001.1"/>
</dbReference>
<accession>A0A2T3R105</accession>
<accession>A0A0B7J7F6</accession>
<dbReference type="Proteomes" id="UP000241426">
    <property type="component" value="Unassembled WGS sequence"/>
</dbReference>
<keyword evidence="1" id="KW-0472">Membrane</keyword>
<comment type="caution">
    <text evidence="3">The sequence shown here is derived from an EMBL/GenBank/DDBJ whole genome shotgun (WGS) entry which is preliminary data.</text>
</comment>
<dbReference type="OrthoDB" id="5918635at2"/>
<keyword evidence="1" id="KW-1133">Transmembrane helix</keyword>
<proteinExistence type="predicted"/>
<keyword evidence="4" id="KW-1185">Reference proteome</keyword>
<organism evidence="3 4">
    <name type="scientific">Photobacterium kishitanii</name>
    <dbReference type="NCBI Taxonomy" id="318456"/>
    <lineage>
        <taxon>Bacteria</taxon>
        <taxon>Pseudomonadati</taxon>
        <taxon>Pseudomonadota</taxon>
        <taxon>Gammaproteobacteria</taxon>
        <taxon>Vibrionales</taxon>
        <taxon>Vibrionaceae</taxon>
        <taxon>Photobacterium</taxon>
    </lineage>
</organism>
<feature type="transmembrane region" description="Helical" evidence="1">
    <location>
        <begin position="76"/>
        <end position="97"/>
    </location>
</feature>
<evidence type="ECO:0000256" key="1">
    <source>
        <dbReference type="SAM" id="Phobius"/>
    </source>
</evidence>
<dbReference type="AlphaFoldDB" id="A0A2T3R105"/>
<dbReference type="EMBL" id="PYOZ01000024">
    <property type="protein sequence ID" value="PSX43027.1"/>
    <property type="molecule type" value="Genomic_DNA"/>
</dbReference>
<dbReference type="Proteomes" id="UP000240728">
    <property type="component" value="Unassembled WGS sequence"/>
</dbReference>
<evidence type="ECO:0000313" key="2">
    <source>
        <dbReference type="EMBL" id="PSU88877.1"/>
    </source>
</evidence>
<name>A0A2T3R105_9GAMM</name>
<gene>
    <name evidence="3" type="ORF">C0W53_21270</name>
    <name evidence="2" type="ORF">C9J27_25020</name>
</gene>
<sequence>MQKTTGRLSFFITLLTVLLFCNVASVVELGFSQHSFTEASQDRAPDASIDILIQRHATSRINSLEAQPPTKDPQSWPILLLTIAMLLGLFSNLKYIAPHYLTFSSHRLAGWQDANLQFRFIHSRR</sequence>
<dbReference type="EMBL" id="PYNF01000050">
    <property type="protein sequence ID" value="PSU88877.1"/>
    <property type="molecule type" value="Genomic_DNA"/>
</dbReference>
<dbReference type="GeneID" id="29944650"/>
<evidence type="ECO:0000313" key="4">
    <source>
        <dbReference type="Proteomes" id="UP000240728"/>
    </source>
</evidence>
<evidence type="ECO:0000313" key="5">
    <source>
        <dbReference type="Proteomes" id="UP000241426"/>
    </source>
</evidence>
<keyword evidence="1" id="KW-0812">Transmembrane</keyword>